<feature type="compositionally biased region" description="Low complexity" evidence="8">
    <location>
        <begin position="835"/>
        <end position="849"/>
    </location>
</feature>
<dbReference type="Proteomes" id="UP000232323">
    <property type="component" value="Unassembled WGS sequence"/>
</dbReference>
<protein>
    <recommendedName>
        <fullName evidence="13">CCT domain-containing protein</fullName>
    </recommendedName>
</protein>
<feature type="compositionally biased region" description="Basic and acidic residues" evidence="8">
    <location>
        <begin position="523"/>
        <end position="545"/>
    </location>
</feature>
<evidence type="ECO:0000256" key="4">
    <source>
        <dbReference type="ARBA" id="ARBA00022833"/>
    </source>
</evidence>
<keyword evidence="12" id="KW-1185">Reference proteome</keyword>
<keyword evidence="6" id="KW-0863">Zinc-finger</keyword>
<dbReference type="InterPro" id="IPR049808">
    <property type="entry name" value="CONSTANS-like_Bbox1"/>
</dbReference>
<feature type="compositionally biased region" description="Low complexity" evidence="8">
    <location>
        <begin position="756"/>
        <end position="790"/>
    </location>
</feature>
<feature type="region of interest" description="Disordered" evidence="8">
    <location>
        <begin position="588"/>
        <end position="625"/>
    </location>
</feature>
<keyword evidence="3" id="KW-0479">Metal-binding</keyword>
<dbReference type="InterPro" id="IPR010402">
    <property type="entry name" value="CCT_domain"/>
</dbReference>
<feature type="compositionally biased region" description="Gly residues" evidence="8">
    <location>
        <begin position="868"/>
        <end position="878"/>
    </location>
</feature>
<evidence type="ECO:0000256" key="2">
    <source>
        <dbReference type="ARBA" id="ARBA00010024"/>
    </source>
</evidence>
<evidence type="ECO:0000256" key="7">
    <source>
        <dbReference type="PROSITE-ProRule" id="PRU00357"/>
    </source>
</evidence>
<accession>A0A250X9H0</accession>
<evidence type="ECO:0000313" key="11">
    <source>
        <dbReference type="EMBL" id="GAX79707.1"/>
    </source>
</evidence>
<keyword evidence="4" id="KW-0862">Zinc</keyword>
<feature type="region of interest" description="Disordered" evidence="8">
    <location>
        <begin position="748"/>
        <end position="813"/>
    </location>
</feature>
<dbReference type="Pfam" id="PF06203">
    <property type="entry name" value="CCT"/>
    <property type="match status" value="1"/>
</dbReference>
<gene>
    <name evidence="11" type="ORF">CEUSTIGMA_g7148.t1</name>
</gene>
<feature type="region of interest" description="Disordered" evidence="8">
    <location>
        <begin position="265"/>
        <end position="287"/>
    </location>
</feature>
<dbReference type="PROSITE" id="PS51017">
    <property type="entry name" value="CCT"/>
    <property type="match status" value="1"/>
</dbReference>
<evidence type="ECO:0000256" key="5">
    <source>
        <dbReference type="ARBA" id="ARBA00023242"/>
    </source>
</evidence>
<evidence type="ECO:0000256" key="3">
    <source>
        <dbReference type="ARBA" id="ARBA00022723"/>
    </source>
</evidence>
<feature type="compositionally biased region" description="Low complexity" evidence="8">
    <location>
        <begin position="138"/>
        <end position="155"/>
    </location>
</feature>
<evidence type="ECO:0000256" key="6">
    <source>
        <dbReference type="PROSITE-ProRule" id="PRU00024"/>
    </source>
</evidence>
<evidence type="ECO:0008006" key="13">
    <source>
        <dbReference type="Google" id="ProtNLM"/>
    </source>
</evidence>
<proteinExistence type="inferred from homology"/>
<feature type="region of interest" description="Disordered" evidence="8">
    <location>
        <begin position="829"/>
        <end position="878"/>
    </location>
</feature>
<dbReference type="EMBL" id="BEGY01000045">
    <property type="protein sequence ID" value="GAX79707.1"/>
    <property type="molecule type" value="Genomic_DNA"/>
</dbReference>
<comment type="similarity">
    <text evidence="2">Belongs to the CONSTANS family.</text>
</comment>
<evidence type="ECO:0000256" key="8">
    <source>
        <dbReference type="SAM" id="MobiDB-lite"/>
    </source>
</evidence>
<feature type="compositionally biased region" description="Low complexity" evidence="8">
    <location>
        <begin position="391"/>
        <end position="411"/>
    </location>
</feature>
<comment type="caution">
    <text evidence="11">The sequence shown here is derived from an EMBL/GenBank/DDBJ whole genome shotgun (WGS) entry which is preliminary data.</text>
</comment>
<dbReference type="GO" id="GO:0005634">
    <property type="term" value="C:nucleus"/>
    <property type="evidence" value="ECO:0007669"/>
    <property type="project" value="UniProtKB-SubCell"/>
</dbReference>
<name>A0A250X9H0_9CHLO</name>
<feature type="domain" description="CCT" evidence="10">
    <location>
        <begin position="909"/>
        <end position="951"/>
    </location>
</feature>
<feature type="region of interest" description="Disordered" evidence="8">
    <location>
        <begin position="119"/>
        <end position="185"/>
    </location>
</feature>
<evidence type="ECO:0000256" key="1">
    <source>
        <dbReference type="ARBA" id="ARBA00004123"/>
    </source>
</evidence>
<feature type="region of interest" description="Disordered" evidence="8">
    <location>
        <begin position="523"/>
        <end position="559"/>
    </location>
</feature>
<dbReference type="OrthoDB" id="541782at2759"/>
<feature type="region of interest" description="Disordered" evidence="8">
    <location>
        <begin position="970"/>
        <end position="1015"/>
    </location>
</feature>
<dbReference type="AlphaFoldDB" id="A0A250X9H0"/>
<comment type="subcellular location">
    <subcellularLocation>
        <location evidence="1 7">Nucleus</location>
    </subcellularLocation>
</comment>
<evidence type="ECO:0000259" key="10">
    <source>
        <dbReference type="PROSITE" id="PS51017"/>
    </source>
</evidence>
<feature type="region of interest" description="Disordered" evidence="8">
    <location>
        <begin position="363"/>
        <end position="414"/>
    </location>
</feature>
<feature type="compositionally biased region" description="Gly residues" evidence="8">
    <location>
        <begin position="977"/>
        <end position="999"/>
    </location>
</feature>
<feature type="domain" description="B box-type" evidence="9">
    <location>
        <begin position="3"/>
        <end position="49"/>
    </location>
</feature>
<keyword evidence="5 7" id="KW-0539">Nucleus</keyword>
<dbReference type="GO" id="GO:0008270">
    <property type="term" value="F:zinc ion binding"/>
    <property type="evidence" value="ECO:0007669"/>
    <property type="project" value="UniProtKB-KW"/>
</dbReference>
<dbReference type="PROSITE" id="PS50119">
    <property type="entry name" value="ZF_BBOX"/>
    <property type="match status" value="1"/>
</dbReference>
<feature type="compositionally biased region" description="Polar residues" evidence="8">
    <location>
        <begin position="373"/>
        <end position="390"/>
    </location>
</feature>
<feature type="compositionally biased region" description="Polar residues" evidence="8">
    <location>
        <begin position="266"/>
        <end position="287"/>
    </location>
</feature>
<reference evidence="11 12" key="1">
    <citation type="submission" date="2017-08" db="EMBL/GenBank/DDBJ databases">
        <title>Acidophilic green algal genome provides insights into adaptation to an acidic environment.</title>
        <authorList>
            <person name="Hirooka S."/>
            <person name="Hirose Y."/>
            <person name="Kanesaki Y."/>
            <person name="Higuchi S."/>
            <person name="Fujiwara T."/>
            <person name="Onuma R."/>
            <person name="Era A."/>
            <person name="Ohbayashi R."/>
            <person name="Uzuka A."/>
            <person name="Nozaki H."/>
            <person name="Yoshikawa H."/>
            <person name="Miyagishima S.Y."/>
        </authorList>
    </citation>
    <scope>NUCLEOTIDE SEQUENCE [LARGE SCALE GENOMIC DNA]</scope>
    <source>
        <strain evidence="11 12">NIES-2499</strain>
    </source>
</reference>
<dbReference type="CDD" id="cd19821">
    <property type="entry name" value="Bbox1_BBX-like"/>
    <property type="match status" value="1"/>
</dbReference>
<evidence type="ECO:0000259" key="9">
    <source>
        <dbReference type="PROSITE" id="PS50119"/>
    </source>
</evidence>
<feature type="compositionally biased region" description="Low complexity" evidence="8">
    <location>
        <begin position="1125"/>
        <end position="1136"/>
    </location>
</feature>
<organism evidence="11 12">
    <name type="scientific">Chlamydomonas eustigma</name>
    <dbReference type="NCBI Taxonomy" id="1157962"/>
    <lineage>
        <taxon>Eukaryota</taxon>
        <taxon>Viridiplantae</taxon>
        <taxon>Chlorophyta</taxon>
        <taxon>core chlorophytes</taxon>
        <taxon>Chlorophyceae</taxon>
        <taxon>CS clade</taxon>
        <taxon>Chlamydomonadales</taxon>
        <taxon>Chlamydomonadaceae</taxon>
        <taxon>Chlamydomonas</taxon>
    </lineage>
</organism>
<dbReference type="InterPro" id="IPR000315">
    <property type="entry name" value="Znf_B-box"/>
</dbReference>
<sequence>MNSFYVLCDYCDFTPASLFCEIDNCFLCSSCDSAVHSNKITQRHVRVSYLSCPMWAYDEAKRKGRVVEGSNGISHENPATDVNPSTLLDNECLALAACWGSSPGSEPIIIDAQFLSQPMLQPQHHPPSVTAGSPSSGAHSAVNAPSPASSNVAHQPSPPAPQSHHSMASSVHYNNTPYHATPPPDLNAFNMQLDLNDMSDLVPNLKQDGNYNCKSMSEREQNQNLQSLLDELCMPPSSAEDLGHIGHPHSHPHPQQDFMHSDFFAENNSHQGSSTQVNPHNPNSLEGSQHGMNTLANMNHISAAGTPFGRLALSSHSSLTPLSDELPAPKYPHSPSEDAVLLQQVHRSFQGQQPSRNAGLLSASLASGGSQKGPDTTIYQVSPPSNCHNLQQQQEEQQRGFLPQQQQQQQQHVSWDIHRTPNRHEHGTSRLALSCSTGGVQHMGASMQQLHDPMHCMQTGHASRMAPYPIPSSNELNGLLQDPLPFTCSAPPFSNHMANECNTPLEGSLHGVGLLEGSLHGGRRLEGSMHSGRKFDGSLHGRDSRSSLLEAPNSDLSSAHRTDYNHARFTMSGNGEFLPDALGSESLPGSFSHSGMRYKRQQSTPLTVDETHPLGSSVHSESSMRRQGSSLLELPRKQMLLNQSSLHRQGSLQIMPALLEHQQQSLPALSRHGSQQIMPALLEHQQQSLPALSRHGSQLMMQALLEHQHQQKPQKRASLSGSFSGAINEAALNGSMRGASLYHSSLISQQKSPHLPSSQQQAFSSPSFHQQMQQQTLNSPSLQQQLQQQQDHQKPRPCLDLSSGPRYDALSSSSKKHAVVLNLANVPVPGQTTQAAGSTGRRLSSSSSLPCNDLSRMDSLNGEAMSNGGVGGSVKGGRGNTGYVSLVSRVQRPDGTFKEVNPERAVQLHRYRMKRMQRLKTYAEGQKKIRYECRKVLADQRPRFRGRFTKEGFLVSHSSMSELASASTGAVTETGTEEGGSVHGGGRGGGSVHGGGGTSGSVHGAKLVGGSAASHPHHLVQSEQIKKALGSFNLEALAQAILQQQQQSSAAAPPLSTASLASAAAAAEVVTVGGPSVDGKGADLITDEELLELGVSLAGQSAASKGGGAPLRHAPVSMDEEEEQSCQSQATSDSSSCPVPQLCNKNGSLVSGFTQVVTEPAAGHEVLSAIGLLDAILLDNFEPGGAVR</sequence>
<feature type="region of interest" description="Disordered" evidence="8">
    <location>
        <begin position="1101"/>
        <end position="1138"/>
    </location>
</feature>
<evidence type="ECO:0000313" key="12">
    <source>
        <dbReference type="Proteomes" id="UP000232323"/>
    </source>
</evidence>